<comment type="caution">
    <text evidence="3">The sequence shown here is derived from an EMBL/GenBank/DDBJ whole genome shotgun (WGS) entry which is preliminary data.</text>
</comment>
<dbReference type="InterPro" id="IPR036890">
    <property type="entry name" value="HATPase_C_sf"/>
</dbReference>
<organism evidence="3 4">
    <name type="scientific">Flagellimonas olearia</name>
    <dbReference type="NCBI Taxonomy" id="552546"/>
    <lineage>
        <taxon>Bacteria</taxon>
        <taxon>Pseudomonadati</taxon>
        <taxon>Bacteroidota</taxon>
        <taxon>Flavobacteriia</taxon>
        <taxon>Flavobacteriales</taxon>
        <taxon>Flavobacteriaceae</taxon>
        <taxon>Flagellimonas</taxon>
    </lineage>
</organism>
<evidence type="ECO:0000259" key="2">
    <source>
        <dbReference type="Pfam" id="PF06580"/>
    </source>
</evidence>
<dbReference type="RefSeq" id="WP_129654579.1">
    <property type="nucleotide sequence ID" value="NZ_ML142911.1"/>
</dbReference>
<dbReference type="GO" id="GO:0000155">
    <property type="term" value="F:phosphorelay sensor kinase activity"/>
    <property type="evidence" value="ECO:0007669"/>
    <property type="project" value="InterPro"/>
</dbReference>
<reference evidence="3 4" key="1">
    <citation type="submission" date="2014-04" db="EMBL/GenBank/DDBJ databases">
        <title>Whole genome of Muricauda olearia.</title>
        <authorList>
            <person name="Zhang X.-H."/>
            <person name="Tang K."/>
        </authorList>
    </citation>
    <scope>NUCLEOTIDE SEQUENCE [LARGE SCALE GENOMIC DNA]</scope>
    <source>
        <strain evidence="3 4">Th120</strain>
    </source>
</reference>
<name>A0A444VJR1_9FLAO</name>
<feature type="transmembrane region" description="Helical" evidence="1">
    <location>
        <begin position="41"/>
        <end position="61"/>
    </location>
</feature>
<gene>
    <name evidence="3" type="ORF">DN53_15185</name>
</gene>
<dbReference type="EMBL" id="JJMP01000007">
    <property type="protein sequence ID" value="RYC50982.1"/>
    <property type="molecule type" value="Genomic_DNA"/>
</dbReference>
<keyword evidence="1" id="KW-0472">Membrane</keyword>
<keyword evidence="1" id="KW-0812">Transmembrane</keyword>
<dbReference type="SUPFAM" id="SSF55874">
    <property type="entry name" value="ATPase domain of HSP90 chaperone/DNA topoisomerase II/histidine kinase"/>
    <property type="match status" value="1"/>
</dbReference>
<protein>
    <recommendedName>
        <fullName evidence="2">Signal transduction histidine kinase internal region domain-containing protein</fullName>
    </recommendedName>
</protein>
<dbReference type="GO" id="GO:0016020">
    <property type="term" value="C:membrane"/>
    <property type="evidence" value="ECO:0007669"/>
    <property type="project" value="InterPro"/>
</dbReference>
<sequence>MNRTKWIIALWSLLGILTLIQLTAMRVLYPESIMMIEVFVYPLGSFVTGVLLLFMYLIPLFDYCARFKVRKRLVLLALFGVVYVLLYVLIVVCIYALFIVRSFEDFETAFMGFMLSNFSHTLKNYLFQIAIIYAYEFVYNLRVEITRKKDLEIKLGISKLQLLRSQLQPHFLFNSLNSVVSIIDENKVKAQEMLINLSDFLRITLNSDFKKLITLEEELENVKKYLSIEKIRFEDQLEYRIHMDDGASKLRVPSFILQPIVENAIKHGFQGIPEKLTILLEINTVDRMIRVKNNGKALTNAVENHGLGNVRKRLELYNPNGRDFKLYQKDGWVINEIPIR</sequence>
<feature type="domain" description="Signal transduction histidine kinase internal region" evidence="2">
    <location>
        <begin position="159"/>
        <end position="237"/>
    </location>
</feature>
<feature type="transmembrane region" description="Helical" evidence="1">
    <location>
        <begin position="7"/>
        <end position="29"/>
    </location>
</feature>
<dbReference type="PANTHER" id="PTHR34220">
    <property type="entry name" value="SENSOR HISTIDINE KINASE YPDA"/>
    <property type="match status" value="1"/>
</dbReference>
<dbReference type="Proteomes" id="UP000290261">
    <property type="component" value="Unassembled WGS sequence"/>
</dbReference>
<keyword evidence="1" id="KW-1133">Transmembrane helix</keyword>
<evidence type="ECO:0000256" key="1">
    <source>
        <dbReference type="SAM" id="Phobius"/>
    </source>
</evidence>
<proteinExistence type="predicted"/>
<feature type="transmembrane region" description="Helical" evidence="1">
    <location>
        <begin position="73"/>
        <end position="100"/>
    </location>
</feature>
<dbReference type="InterPro" id="IPR010559">
    <property type="entry name" value="Sig_transdc_His_kin_internal"/>
</dbReference>
<evidence type="ECO:0000313" key="3">
    <source>
        <dbReference type="EMBL" id="RYC50982.1"/>
    </source>
</evidence>
<dbReference type="Pfam" id="PF06580">
    <property type="entry name" value="His_kinase"/>
    <property type="match status" value="1"/>
</dbReference>
<evidence type="ECO:0000313" key="4">
    <source>
        <dbReference type="Proteomes" id="UP000290261"/>
    </source>
</evidence>
<accession>A0A444VJR1</accession>
<dbReference type="AlphaFoldDB" id="A0A444VJR1"/>
<dbReference type="Gene3D" id="3.30.565.10">
    <property type="entry name" value="Histidine kinase-like ATPase, C-terminal domain"/>
    <property type="match status" value="1"/>
</dbReference>
<dbReference type="PANTHER" id="PTHR34220:SF7">
    <property type="entry name" value="SENSOR HISTIDINE KINASE YPDA"/>
    <property type="match status" value="1"/>
</dbReference>
<dbReference type="InterPro" id="IPR050640">
    <property type="entry name" value="Bact_2-comp_sensor_kinase"/>
</dbReference>
<keyword evidence="4" id="KW-1185">Reference proteome</keyword>